<reference evidence="1" key="1">
    <citation type="journal article" date="2019" name="bioRxiv">
        <title>The Genome of the Zebra Mussel, Dreissena polymorpha: A Resource for Invasive Species Research.</title>
        <authorList>
            <person name="McCartney M.A."/>
            <person name="Auch B."/>
            <person name="Kono T."/>
            <person name="Mallez S."/>
            <person name="Zhang Y."/>
            <person name="Obille A."/>
            <person name="Becker A."/>
            <person name="Abrahante J.E."/>
            <person name="Garbe J."/>
            <person name="Badalamenti J.P."/>
            <person name="Herman A."/>
            <person name="Mangelson H."/>
            <person name="Liachko I."/>
            <person name="Sullivan S."/>
            <person name="Sone E.D."/>
            <person name="Koren S."/>
            <person name="Silverstein K.A.T."/>
            <person name="Beckman K.B."/>
            <person name="Gohl D.M."/>
        </authorList>
    </citation>
    <scope>NUCLEOTIDE SEQUENCE</scope>
    <source>
        <strain evidence="1">Duluth1</strain>
        <tissue evidence="1">Whole animal</tissue>
    </source>
</reference>
<dbReference type="EMBL" id="JAIWYP010000008">
    <property type="protein sequence ID" value="KAH3785025.1"/>
    <property type="molecule type" value="Genomic_DNA"/>
</dbReference>
<gene>
    <name evidence="1" type="ORF">DPMN_163108</name>
</gene>
<accession>A0A9D4EVZ3</accession>
<reference evidence="1" key="2">
    <citation type="submission" date="2020-11" db="EMBL/GenBank/DDBJ databases">
        <authorList>
            <person name="McCartney M.A."/>
            <person name="Auch B."/>
            <person name="Kono T."/>
            <person name="Mallez S."/>
            <person name="Becker A."/>
            <person name="Gohl D.M."/>
            <person name="Silverstein K.A.T."/>
            <person name="Koren S."/>
            <person name="Bechman K.B."/>
            <person name="Herman A."/>
            <person name="Abrahante J.E."/>
            <person name="Garbe J."/>
        </authorList>
    </citation>
    <scope>NUCLEOTIDE SEQUENCE</scope>
    <source>
        <strain evidence="1">Duluth1</strain>
        <tissue evidence="1">Whole animal</tissue>
    </source>
</reference>
<comment type="caution">
    <text evidence="1">The sequence shown here is derived from an EMBL/GenBank/DDBJ whole genome shotgun (WGS) entry which is preliminary data.</text>
</comment>
<keyword evidence="2" id="KW-1185">Reference proteome</keyword>
<sequence>MGWHNGILSTPSSYLHLPRGRRGVVEMLSSRRPGGYGFDTHCGSVLQISLKDIKYSF</sequence>
<evidence type="ECO:0000313" key="2">
    <source>
        <dbReference type="Proteomes" id="UP000828390"/>
    </source>
</evidence>
<evidence type="ECO:0000313" key="1">
    <source>
        <dbReference type="EMBL" id="KAH3785025.1"/>
    </source>
</evidence>
<dbReference type="Proteomes" id="UP000828390">
    <property type="component" value="Unassembled WGS sequence"/>
</dbReference>
<proteinExistence type="predicted"/>
<name>A0A9D4EVZ3_DREPO</name>
<dbReference type="AlphaFoldDB" id="A0A9D4EVZ3"/>
<organism evidence="1 2">
    <name type="scientific">Dreissena polymorpha</name>
    <name type="common">Zebra mussel</name>
    <name type="synonym">Mytilus polymorpha</name>
    <dbReference type="NCBI Taxonomy" id="45954"/>
    <lineage>
        <taxon>Eukaryota</taxon>
        <taxon>Metazoa</taxon>
        <taxon>Spiralia</taxon>
        <taxon>Lophotrochozoa</taxon>
        <taxon>Mollusca</taxon>
        <taxon>Bivalvia</taxon>
        <taxon>Autobranchia</taxon>
        <taxon>Heteroconchia</taxon>
        <taxon>Euheterodonta</taxon>
        <taxon>Imparidentia</taxon>
        <taxon>Neoheterodontei</taxon>
        <taxon>Myida</taxon>
        <taxon>Dreissenoidea</taxon>
        <taxon>Dreissenidae</taxon>
        <taxon>Dreissena</taxon>
    </lineage>
</organism>
<protein>
    <submittedName>
        <fullName evidence="1">Uncharacterized protein</fullName>
    </submittedName>
</protein>